<evidence type="ECO:0000313" key="1">
    <source>
        <dbReference type="EMBL" id="AWR94725.1"/>
    </source>
</evidence>
<dbReference type="RefSeq" id="WP_110270606.1">
    <property type="nucleotide sequence ID" value="NZ_CP029289.2"/>
</dbReference>
<dbReference type="KEGG" id="abri:DFR85_09080"/>
<gene>
    <name evidence="1" type="ORF">DFR85_09080</name>
</gene>
<evidence type="ECO:0000313" key="2">
    <source>
        <dbReference type="Proteomes" id="UP000248044"/>
    </source>
</evidence>
<dbReference type="GeneID" id="36832306"/>
<protein>
    <submittedName>
        <fullName evidence="1">Uncharacterized protein</fullName>
    </submittedName>
</protein>
<dbReference type="EMBL" id="CP029289">
    <property type="protein sequence ID" value="AWR94725.1"/>
    <property type="molecule type" value="Genomic_DNA"/>
</dbReference>
<name>A0A2U9IFI6_9CREN</name>
<proteinExistence type="predicted"/>
<dbReference type="AlphaFoldDB" id="A0A2U9IFI6"/>
<sequence>MYKVIFKIDSISQQNSALTLKKAGFIPIYFKKINGKEVYTALYKSNDLNELKEAITDLAFLLVREGKKGGKDFVTIYSVDDKYLGKGVGSILGAGLGLKLGGIPGMLLGFLGGIVLGELADIEMGEKLVGVWEWPTSIAY</sequence>
<accession>A0A2U9IFI6</accession>
<dbReference type="Proteomes" id="UP000248044">
    <property type="component" value="Chromosome"/>
</dbReference>
<keyword evidence="2" id="KW-1185">Reference proteome</keyword>
<dbReference type="OrthoDB" id="43309at2157"/>
<organism evidence="1 2">
    <name type="scientific">Acidianus brierleyi</name>
    <dbReference type="NCBI Taxonomy" id="41673"/>
    <lineage>
        <taxon>Archaea</taxon>
        <taxon>Thermoproteota</taxon>
        <taxon>Thermoprotei</taxon>
        <taxon>Sulfolobales</taxon>
        <taxon>Sulfolobaceae</taxon>
        <taxon>Acidianus</taxon>
    </lineage>
</organism>
<reference evidence="1 2" key="1">
    <citation type="submission" date="2018-05" db="EMBL/GenBank/DDBJ databases">
        <title>Complete Genome Sequences of Extremely Thermoacidophilic, Metal-Mobilizing Type-Strain Members of the Archaeal Family Sulfolobaceae: Acidianus brierleyi DSM-1651T, Acidianus sulfidivorans DSM-18786T, Metallosphaera hakonensis DSM-7519T, and Metallosphaera prunae DSM-10039T.</title>
        <authorList>
            <person name="Counts J.A."/>
            <person name="Kelly R.M."/>
        </authorList>
    </citation>
    <scope>NUCLEOTIDE SEQUENCE [LARGE SCALE GENOMIC DNA]</scope>
    <source>
        <strain evidence="1 2">DSM 1651</strain>
    </source>
</reference>